<dbReference type="RefSeq" id="WP_115015661.1">
    <property type="nucleotide sequence ID" value="NZ_QKWJ01000011.1"/>
</dbReference>
<dbReference type="PROSITE" id="PS00455">
    <property type="entry name" value="AMP_BINDING"/>
    <property type="match status" value="1"/>
</dbReference>
<accession>A0A370NX77</accession>
<dbReference type="SUPFAM" id="SSF56801">
    <property type="entry name" value="Acetyl-CoA synthetase-like"/>
    <property type="match status" value="1"/>
</dbReference>
<dbReference type="Pfam" id="PF13193">
    <property type="entry name" value="AMP-binding_C"/>
    <property type="match status" value="1"/>
</dbReference>
<sequence>MEFDAVLLPPRRAESIAKGYWHERTINDDLDACVAACPDKLALTALRLETGEVRRFTYRELAVLADRIAVGLARLGVGRNDVVAMQLPNWWQFSLLYLACSRIGAVLNPLMHIFRERELSFMLRHSEAKVLIVPKSFRGFDHETMARTLQADLPSLQRIVVVDGVGPDAFDALLTTPEWENDPDTTAILTRDRPGPDDITQLIYTSGTTGEPKGVMHSSNTLMANIVAYAQRLHLGQNDVILMASPMAHQTGFMYGLMMPVMLRAGVVLQDIWEPKKAIDVIRAEGVSFTMASTPFLTDLTKHVEASGSAVPSLRTFLCAGAPIPGPLVEQARRVLGSKIVSAWGMTENGAVTLIQFDDDDRLAFTTDGCPLPGVELKIIEADGEPAPAGQVGRLVVRSCSNFGGYLKRPQWNGTDAEGWFDTGDLASMDANGYIRISGRNKDVIIRGGENIPVFEIEALLYKHPAVAQVAIVAYADTRLGERACAVVVPKPGHGLNFAEMVDFLKAQKVAVQYIPERLVVRDAMPATPSGKIQKFRLREMLQDGTL</sequence>
<dbReference type="InterPro" id="IPR045851">
    <property type="entry name" value="AMP-bd_C_sf"/>
</dbReference>
<dbReference type="EMBL" id="QKWJ01000011">
    <property type="protein sequence ID" value="RDK10138.1"/>
    <property type="molecule type" value="Genomic_DNA"/>
</dbReference>
<dbReference type="CDD" id="cd05903">
    <property type="entry name" value="CHC_CoA_lg"/>
    <property type="match status" value="1"/>
</dbReference>
<evidence type="ECO:0000313" key="5">
    <source>
        <dbReference type="EMBL" id="RDK10138.1"/>
    </source>
</evidence>
<proteinExistence type="inferred from homology"/>
<evidence type="ECO:0000259" key="4">
    <source>
        <dbReference type="Pfam" id="PF13193"/>
    </source>
</evidence>
<keyword evidence="6" id="KW-1185">Reference proteome</keyword>
<dbReference type="Gene3D" id="3.40.50.12780">
    <property type="entry name" value="N-terminal domain of ligase-like"/>
    <property type="match status" value="1"/>
</dbReference>
<dbReference type="GO" id="GO:0031956">
    <property type="term" value="F:medium-chain fatty acid-CoA ligase activity"/>
    <property type="evidence" value="ECO:0007669"/>
    <property type="project" value="TreeGrafter"/>
</dbReference>
<evidence type="ECO:0000256" key="2">
    <source>
        <dbReference type="ARBA" id="ARBA00022598"/>
    </source>
</evidence>
<comment type="caution">
    <text evidence="5">The sequence shown here is derived from an EMBL/GenBank/DDBJ whole genome shotgun (WGS) entry which is preliminary data.</text>
</comment>
<dbReference type="InterPro" id="IPR042099">
    <property type="entry name" value="ANL_N_sf"/>
</dbReference>
<dbReference type="PANTHER" id="PTHR43201">
    <property type="entry name" value="ACYL-COA SYNTHETASE"/>
    <property type="match status" value="1"/>
</dbReference>
<dbReference type="Proteomes" id="UP000255165">
    <property type="component" value="Unassembled WGS sequence"/>
</dbReference>
<keyword evidence="2 5" id="KW-0436">Ligase</keyword>
<evidence type="ECO:0000313" key="6">
    <source>
        <dbReference type="Proteomes" id="UP000255165"/>
    </source>
</evidence>
<dbReference type="Gene3D" id="3.30.300.30">
    <property type="match status" value="1"/>
</dbReference>
<dbReference type="InterPro" id="IPR020845">
    <property type="entry name" value="AMP-binding_CS"/>
</dbReference>
<dbReference type="AlphaFoldDB" id="A0A370NX77"/>
<dbReference type="PANTHER" id="PTHR43201:SF5">
    <property type="entry name" value="MEDIUM-CHAIN ACYL-COA LIGASE ACSF2, MITOCHONDRIAL"/>
    <property type="match status" value="1"/>
</dbReference>
<dbReference type="InterPro" id="IPR025110">
    <property type="entry name" value="AMP-bd_C"/>
</dbReference>
<gene>
    <name evidence="5" type="primary">aliA</name>
    <name evidence="5" type="ORF">DN412_12275</name>
</gene>
<evidence type="ECO:0000259" key="3">
    <source>
        <dbReference type="Pfam" id="PF00501"/>
    </source>
</evidence>
<dbReference type="InterPro" id="IPR017621">
    <property type="entry name" value="Cyclohxane-COOH-CoA_Ligase"/>
</dbReference>
<protein>
    <submittedName>
        <fullName evidence="5">Cyclohexanecarboxylate-CoA ligase</fullName>
    </submittedName>
</protein>
<dbReference type="NCBIfam" id="TIGR03208">
    <property type="entry name" value="cyc_hxne_CoA_lg"/>
    <property type="match status" value="1"/>
</dbReference>
<feature type="domain" description="AMP-dependent synthetase/ligase" evidence="3">
    <location>
        <begin position="33"/>
        <end position="407"/>
    </location>
</feature>
<feature type="domain" description="AMP-binding enzyme C-terminal" evidence="4">
    <location>
        <begin position="456"/>
        <end position="532"/>
    </location>
</feature>
<name>A0A370NX77_9BURK</name>
<dbReference type="GO" id="GO:0006631">
    <property type="term" value="P:fatty acid metabolic process"/>
    <property type="evidence" value="ECO:0007669"/>
    <property type="project" value="TreeGrafter"/>
</dbReference>
<reference evidence="6" key="1">
    <citation type="submission" date="2018-06" db="EMBL/GenBank/DDBJ databases">
        <authorList>
            <person name="Feng T."/>
            <person name="Jeon C.O."/>
        </authorList>
    </citation>
    <scope>NUCLEOTIDE SEQUENCE [LARGE SCALE GENOMIC DNA]</scope>
    <source>
        <strain evidence="6">S23</strain>
    </source>
</reference>
<comment type="similarity">
    <text evidence="1">Belongs to the ATP-dependent AMP-binding enzyme family.</text>
</comment>
<evidence type="ECO:0000256" key="1">
    <source>
        <dbReference type="ARBA" id="ARBA00006432"/>
    </source>
</evidence>
<dbReference type="InterPro" id="IPR000873">
    <property type="entry name" value="AMP-dep_synth/lig_dom"/>
</dbReference>
<dbReference type="Pfam" id="PF00501">
    <property type="entry name" value="AMP-binding"/>
    <property type="match status" value="1"/>
</dbReference>
<organism evidence="5 6">
    <name type="scientific">Cupriavidus lacunae</name>
    <dbReference type="NCBI Taxonomy" id="2666307"/>
    <lineage>
        <taxon>Bacteria</taxon>
        <taxon>Pseudomonadati</taxon>
        <taxon>Pseudomonadota</taxon>
        <taxon>Betaproteobacteria</taxon>
        <taxon>Burkholderiales</taxon>
        <taxon>Burkholderiaceae</taxon>
        <taxon>Cupriavidus</taxon>
    </lineage>
</organism>